<keyword evidence="13" id="KW-1185">Reference proteome</keyword>
<organism evidence="12 13">
    <name type="scientific">Buddleja alternifolia</name>
    <dbReference type="NCBI Taxonomy" id="168488"/>
    <lineage>
        <taxon>Eukaryota</taxon>
        <taxon>Viridiplantae</taxon>
        <taxon>Streptophyta</taxon>
        <taxon>Embryophyta</taxon>
        <taxon>Tracheophyta</taxon>
        <taxon>Spermatophyta</taxon>
        <taxon>Magnoliopsida</taxon>
        <taxon>eudicotyledons</taxon>
        <taxon>Gunneridae</taxon>
        <taxon>Pentapetalae</taxon>
        <taxon>asterids</taxon>
        <taxon>lamiids</taxon>
        <taxon>Lamiales</taxon>
        <taxon>Scrophulariaceae</taxon>
        <taxon>Buddlejeae</taxon>
        <taxon>Buddleja</taxon>
    </lineage>
</organism>
<feature type="region of interest" description="Disordered" evidence="8">
    <location>
        <begin position="434"/>
        <end position="460"/>
    </location>
</feature>
<evidence type="ECO:0000313" key="13">
    <source>
        <dbReference type="Proteomes" id="UP000826271"/>
    </source>
</evidence>
<dbReference type="InterPro" id="IPR046830">
    <property type="entry name" value="Calmod_bind_M"/>
</dbReference>
<dbReference type="InterPro" id="IPR046831">
    <property type="entry name" value="Calmodulin_bind_N"/>
</dbReference>
<comment type="caution">
    <text evidence="12">The sequence shown here is derived from an EMBL/GenBank/DDBJ whole genome shotgun (WGS) entry which is preliminary data.</text>
</comment>
<gene>
    <name evidence="12" type="ORF">BUALT_Bualt07G0041700</name>
</gene>
<comment type="subcellular location">
    <subcellularLocation>
        <location evidence="1">Nucleus</location>
    </subcellularLocation>
</comment>
<dbReference type="EMBL" id="WHWC01000007">
    <property type="protein sequence ID" value="KAG8378989.1"/>
    <property type="molecule type" value="Genomic_DNA"/>
</dbReference>
<keyword evidence="3" id="KW-0805">Transcription regulation</keyword>
<reference evidence="12" key="1">
    <citation type="submission" date="2019-10" db="EMBL/GenBank/DDBJ databases">
        <authorList>
            <person name="Zhang R."/>
            <person name="Pan Y."/>
            <person name="Wang J."/>
            <person name="Ma R."/>
            <person name="Yu S."/>
        </authorList>
    </citation>
    <scope>NUCLEOTIDE SEQUENCE</scope>
    <source>
        <strain evidence="12">LA-IB0</strain>
        <tissue evidence="12">Leaf</tissue>
    </source>
</reference>
<feature type="domain" description="Calmodulin binding protein C-terminal" evidence="11">
    <location>
        <begin position="351"/>
        <end position="412"/>
    </location>
</feature>
<proteinExistence type="inferred from homology"/>
<keyword evidence="4" id="KW-0238">DNA-binding</keyword>
<feature type="compositionally biased region" description="Polar residues" evidence="8">
    <location>
        <begin position="448"/>
        <end position="460"/>
    </location>
</feature>
<name>A0AAV6X7U7_9LAMI</name>
<evidence type="ECO:0000256" key="2">
    <source>
        <dbReference type="ARBA" id="ARBA00007214"/>
    </source>
</evidence>
<evidence type="ECO:0000256" key="8">
    <source>
        <dbReference type="SAM" id="MobiDB-lite"/>
    </source>
</evidence>
<dbReference type="GO" id="GO:0080142">
    <property type="term" value="P:regulation of salicylic acid biosynthetic process"/>
    <property type="evidence" value="ECO:0007669"/>
    <property type="project" value="TreeGrafter"/>
</dbReference>
<feature type="domain" description="Calmodulin binding protein central" evidence="10">
    <location>
        <begin position="277"/>
        <end position="345"/>
    </location>
</feature>
<evidence type="ECO:0000256" key="7">
    <source>
        <dbReference type="ARBA" id="ARBA00023242"/>
    </source>
</evidence>
<dbReference type="Pfam" id="PF07887">
    <property type="entry name" value="Calmodulin_bind"/>
    <property type="match status" value="1"/>
</dbReference>
<evidence type="ECO:0000256" key="3">
    <source>
        <dbReference type="ARBA" id="ARBA00023015"/>
    </source>
</evidence>
<evidence type="ECO:0000259" key="11">
    <source>
        <dbReference type="Pfam" id="PF20452"/>
    </source>
</evidence>
<protein>
    <recommendedName>
        <fullName evidence="14">Calmodulin-binding protein</fullName>
    </recommendedName>
</protein>
<evidence type="ECO:0000313" key="12">
    <source>
        <dbReference type="EMBL" id="KAG8378989.1"/>
    </source>
</evidence>
<dbReference type="GO" id="GO:0043565">
    <property type="term" value="F:sequence-specific DNA binding"/>
    <property type="evidence" value="ECO:0007669"/>
    <property type="project" value="TreeGrafter"/>
</dbReference>
<dbReference type="PANTHER" id="PTHR31713">
    <property type="entry name" value="OS02G0177800 PROTEIN"/>
    <property type="match status" value="1"/>
</dbReference>
<dbReference type="Pfam" id="PF20452">
    <property type="entry name" value="Calmod_bind_C"/>
    <property type="match status" value="1"/>
</dbReference>
<dbReference type="InterPro" id="IPR046829">
    <property type="entry name" value="Calmod_bind_C"/>
</dbReference>
<evidence type="ECO:0000256" key="1">
    <source>
        <dbReference type="ARBA" id="ARBA00004123"/>
    </source>
</evidence>
<comment type="similarity">
    <text evidence="2">Belongs to the plant ACBP60 protein family.</text>
</comment>
<evidence type="ECO:0000259" key="10">
    <source>
        <dbReference type="Pfam" id="PF20451"/>
    </source>
</evidence>
<evidence type="ECO:0000256" key="4">
    <source>
        <dbReference type="ARBA" id="ARBA00023125"/>
    </source>
</evidence>
<dbReference type="Proteomes" id="UP000826271">
    <property type="component" value="Unassembled WGS sequence"/>
</dbReference>
<sequence length="697" mass="77129">MAAHFLSWEPQGPQLFHLSPESNILRLVKMQVNQQLEGSNNDESEQSDDVQIVLALRKIMAKEIEVMVIRAVQQVIGPIMGDLVRKVVKEEIRSAQDKLLISGIRNHEDDIITSRERSLHLKFLDNEVSGPVLTGKEIKGKGGSPMTVALIDKTTEQVVDCGPGSSATVEILILDSSGDDDARNWGGEDFNNRIIRDGDKKKPHFAKCNYIYLKEGIGFLNNSKLGHDSNWMKSCKCRLGARIVESFGIKVQAAWTKSFMVMDSRSKLYEKSYRPSLSDDIWRLNNIAKDGAPCKRLNLMNILTVKDFLFLHSVDPERLQRIAAGAKGRATIAKWKATVDHAQTCIIDDNKIYLYRPSSESTTGVTFDAVGGLKGLIHDSLYVPINNLSEAEKDCAHKLLRSAYENQKDITSFVDETSLLDQYPYRSSDMNGCGLATSETINDDPSEPGTSRQSSTPTVIHSGSIGQITLEQSYDPHFEVPNSGPRCSLSDLEPVTSSHSINSIRQLSSLGSFTMGQVNNPHLAVSYPSPSYSFSDLGPGTSSHCINTICHFGSLESITTGQVNDAHLGVPHWGPHCSFPILEPGTSSQSMDTIPHFGSLGSITMGQSHEPHLPAYQSPSCSFFDFEHFGDFENLMSFPEANCIPQTLEADSHSHQQSNASGINLVEVVDALLWIVRARKKIMASRNFRLQKKHRIR</sequence>
<dbReference type="GO" id="GO:0003700">
    <property type="term" value="F:DNA-binding transcription factor activity"/>
    <property type="evidence" value="ECO:0007669"/>
    <property type="project" value="TreeGrafter"/>
</dbReference>
<dbReference type="GO" id="GO:0005516">
    <property type="term" value="F:calmodulin binding"/>
    <property type="evidence" value="ECO:0007669"/>
    <property type="project" value="InterPro"/>
</dbReference>
<evidence type="ECO:0000256" key="6">
    <source>
        <dbReference type="ARBA" id="ARBA00023163"/>
    </source>
</evidence>
<dbReference type="Pfam" id="PF20451">
    <property type="entry name" value="Calmod_bind_M"/>
    <property type="match status" value="1"/>
</dbReference>
<dbReference type="PANTHER" id="PTHR31713:SF14">
    <property type="entry name" value="CALMODULIN-BINDING PROTEIN 60 A"/>
    <property type="match status" value="1"/>
</dbReference>
<dbReference type="GO" id="GO:0005634">
    <property type="term" value="C:nucleus"/>
    <property type="evidence" value="ECO:0007669"/>
    <property type="project" value="UniProtKB-SubCell"/>
</dbReference>
<evidence type="ECO:0000259" key="9">
    <source>
        <dbReference type="Pfam" id="PF07887"/>
    </source>
</evidence>
<dbReference type="InterPro" id="IPR012416">
    <property type="entry name" value="CBP60"/>
</dbReference>
<evidence type="ECO:0000256" key="5">
    <source>
        <dbReference type="ARBA" id="ARBA00023159"/>
    </source>
</evidence>
<keyword evidence="7" id="KW-0539">Nucleus</keyword>
<keyword evidence="5" id="KW-0010">Activator</keyword>
<accession>A0AAV6X7U7</accession>
<keyword evidence="6" id="KW-0804">Transcription</keyword>
<evidence type="ECO:0008006" key="14">
    <source>
        <dbReference type="Google" id="ProtNLM"/>
    </source>
</evidence>
<feature type="domain" description="Calmodulin binding protein-like N-terminal" evidence="9">
    <location>
        <begin position="120"/>
        <end position="263"/>
    </location>
</feature>
<dbReference type="AlphaFoldDB" id="A0AAV6X7U7"/>